<gene>
    <name evidence="1" type="primary">AMV030</name>
</gene>
<organismHost>
    <name type="scientific">Amsacta</name>
    <dbReference type="NCBI Taxonomy" id="340055"/>
</organismHost>
<dbReference type="Proteomes" id="UP000000872">
    <property type="component" value="Segment"/>
</dbReference>
<keyword evidence="2" id="KW-1185">Reference proteome</keyword>
<dbReference type="GeneID" id="1494620"/>
<dbReference type="KEGG" id="vg:1494620"/>
<proteinExistence type="predicted"/>
<evidence type="ECO:0000313" key="1">
    <source>
        <dbReference type="EMBL" id="AAG02736.1"/>
    </source>
</evidence>
<dbReference type="RefSeq" id="NP_064812.1">
    <property type="nucleotide sequence ID" value="NC_002520.1"/>
</dbReference>
<accession>Q9EN18</accession>
<dbReference type="EMBL" id="AF250284">
    <property type="protein sequence ID" value="AAG02736.1"/>
    <property type="molecule type" value="Genomic_DNA"/>
</dbReference>
<protein>
    <submittedName>
        <fullName evidence="1">AMV030</fullName>
    </submittedName>
</protein>
<organism evidence="1 2">
    <name type="scientific">Amsacta moorei entomopoxvirus</name>
    <name type="common">AmEPV</name>
    <dbReference type="NCBI Taxonomy" id="28321"/>
    <lineage>
        <taxon>Viruses</taxon>
        <taxon>Varidnaviria</taxon>
        <taxon>Bamfordvirae</taxon>
        <taxon>Nucleocytoviricota</taxon>
        <taxon>Pokkesviricetes</taxon>
        <taxon>Chitovirales</taxon>
        <taxon>Poxviridae</taxon>
        <taxon>Entomopoxvirinae</taxon>
        <taxon>Betaentomopoxvirus</taxon>
    </lineage>
</organism>
<sequence>MTKPTQTLTKTKKLNFVINKIRKKIEINKQKQNFINTYNVNLYNELLHNILSKTNIIRRNKKELCHHVTLYILCSKYFINYISLFPHDQCKQYLEKYKFNNLVELFTFIYNLYTLDIKKLVLMYDNSHYYRGYINYLKNLSLQL</sequence>
<reference evidence="1 2" key="1">
    <citation type="journal article" date="2000" name="Virology">
        <title>Complete genomic sequence of the Amsacta moorei entomopoxvirus: analysis and comparison with other poxviruses.</title>
        <authorList>
            <person name="Bawden A.L."/>
            <person name="Glassberg K.J."/>
            <person name="Diggans J."/>
            <person name="Shaw R."/>
            <person name="Farmerie W."/>
            <person name="Moyer R.W."/>
        </authorList>
    </citation>
    <scope>NUCLEOTIDE SEQUENCE [LARGE SCALE GENOMIC DNA]</scope>
</reference>
<evidence type="ECO:0000313" key="2">
    <source>
        <dbReference type="Proteomes" id="UP000000872"/>
    </source>
</evidence>
<name>Q9EN18_AMEPV</name>